<dbReference type="PANTHER" id="PTHR14145:SF2">
    <property type="entry name" value="COP9 SIGNALOSOME COMPLEX SUBUNIT 1"/>
    <property type="match status" value="1"/>
</dbReference>
<dbReference type="SUPFAM" id="SSF46785">
    <property type="entry name" value="Winged helix' DNA-binding domain"/>
    <property type="match status" value="1"/>
</dbReference>
<evidence type="ECO:0000256" key="6">
    <source>
        <dbReference type="ARBA" id="ARBA00023242"/>
    </source>
</evidence>
<dbReference type="InterPro" id="IPR036390">
    <property type="entry name" value="WH_DNA-bd_sf"/>
</dbReference>
<keyword evidence="10" id="KW-1185">Reference proteome</keyword>
<dbReference type="OrthoDB" id="422427at2759"/>
<dbReference type="InterPro" id="IPR045135">
    <property type="entry name" value="Rpn7_N"/>
</dbReference>
<keyword evidence="6" id="KW-0539">Nucleus</keyword>
<dbReference type="Proteomes" id="UP000310158">
    <property type="component" value="Unassembled WGS sequence"/>
</dbReference>
<dbReference type="Pfam" id="PF01399">
    <property type="entry name" value="PCI"/>
    <property type="match status" value="1"/>
</dbReference>
<organism evidence="9 10">
    <name type="scientific">Bondarzewia mesenterica</name>
    <dbReference type="NCBI Taxonomy" id="1095465"/>
    <lineage>
        <taxon>Eukaryota</taxon>
        <taxon>Fungi</taxon>
        <taxon>Dikarya</taxon>
        <taxon>Basidiomycota</taxon>
        <taxon>Agaricomycotina</taxon>
        <taxon>Agaricomycetes</taxon>
        <taxon>Russulales</taxon>
        <taxon>Bondarzewiaceae</taxon>
        <taxon>Bondarzewia</taxon>
    </lineage>
</organism>
<feature type="domain" description="PCI" evidence="8">
    <location>
        <begin position="287"/>
        <end position="486"/>
    </location>
</feature>
<protein>
    <recommendedName>
        <fullName evidence="8">PCI domain-containing protein</fullName>
    </recommendedName>
</protein>
<proteinExistence type="inferred from homology"/>
<evidence type="ECO:0000256" key="1">
    <source>
        <dbReference type="ARBA" id="ARBA00004123"/>
    </source>
</evidence>
<evidence type="ECO:0000256" key="2">
    <source>
        <dbReference type="ARBA" id="ARBA00004496"/>
    </source>
</evidence>
<dbReference type="GO" id="GO:0005737">
    <property type="term" value="C:cytoplasm"/>
    <property type="evidence" value="ECO:0007669"/>
    <property type="project" value="UniProtKB-SubCell"/>
</dbReference>
<keyword evidence="5" id="KW-0736">Signalosome</keyword>
<dbReference type="InterPro" id="IPR000717">
    <property type="entry name" value="PCI_dom"/>
</dbReference>
<evidence type="ECO:0000256" key="7">
    <source>
        <dbReference type="SAM" id="MobiDB-lite"/>
    </source>
</evidence>
<comment type="caution">
    <text evidence="9">The sequence shown here is derived from an EMBL/GenBank/DDBJ whole genome shotgun (WGS) entry which is preliminary data.</text>
</comment>
<evidence type="ECO:0000313" key="9">
    <source>
        <dbReference type="EMBL" id="THH14785.1"/>
    </source>
</evidence>
<feature type="region of interest" description="Disordered" evidence="7">
    <location>
        <begin position="243"/>
        <end position="264"/>
    </location>
</feature>
<dbReference type="PROSITE" id="PS50250">
    <property type="entry name" value="PCI"/>
    <property type="match status" value="1"/>
</dbReference>
<comment type="subcellular location">
    <subcellularLocation>
        <location evidence="2">Cytoplasm</location>
    </subcellularLocation>
    <subcellularLocation>
        <location evidence="1">Nucleus</location>
    </subcellularLocation>
</comment>
<dbReference type="InterPro" id="IPR019585">
    <property type="entry name" value="Rpn7/CSN1"/>
</dbReference>
<sequence length="532" mass="58748">MMDMDVEEIDVALAIEASTSTSTSNPAARASFLVPVRPISPSQLNSRLTLDALFIYSSRALHIAGRSAIDRLNHIILHAPAIAPQALQYALTLLTEPTQRDTSLYQTLITTYDTAITNTHSLPPLEKIIPDHSPYLRWVDKTNSANQSERVKLEVELKTYTNNMIKESIRMAHRDLGAFYRSTGQYEASLRHYTKSREFCTSSAHVLEMCLSVLELLIEQRNYAHIPTYIFKAESALDAMTSSSSTANTSSQPPASSQPSASKRDPNAAAYAKLALCSALSLLSQGFYSRAADRFLSLPSSGAGSWVGSLVGPSDVAVYTSLCGLATLGRAEVKRRIVESANAPYAGEAGMKEIVDAWMASRFRVVLELLERYSVSLPFPPLSISIHPPFCLAAWYLVIDFGWQTRHTLDPLLAPHIASLTSSIRSRAVVIYFQPFATIRLERMSAAFGWSVEETEKEVVALIQRGDILGRVDSQNKILKARSTDPRAQLFARALQSGVDMRAATRKLLLRMRLQQADLVVRKAQNAMLPLD</sequence>
<dbReference type="AlphaFoldDB" id="A0A4S4LRM2"/>
<comment type="similarity">
    <text evidence="3">Belongs to the CSN1 family.</text>
</comment>
<name>A0A4S4LRM2_9AGAM</name>
<dbReference type="Pfam" id="PF10602">
    <property type="entry name" value="RPN7"/>
    <property type="match status" value="1"/>
</dbReference>
<dbReference type="GO" id="GO:0008180">
    <property type="term" value="C:COP9 signalosome"/>
    <property type="evidence" value="ECO:0007669"/>
    <property type="project" value="UniProtKB-KW"/>
</dbReference>
<gene>
    <name evidence="9" type="ORF">EW146_g5592</name>
</gene>
<dbReference type="EMBL" id="SGPL01000250">
    <property type="protein sequence ID" value="THH14785.1"/>
    <property type="molecule type" value="Genomic_DNA"/>
</dbReference>
<dbReference type="SMART" id="SM00088">
    <property type="entry name" value="PINT"/>
    <property type="match status" value="1"/>
</dbReference>
<evidence type="ECO:0000256" key="3">
    <source>
        <dbReference type="ARBA" id="ARBA00008793"/>
    </source>
</evidence>
<dbReference type="Gene3D" id="1.25.40.570">
    <property type="match status" value="2"/>
</dbReference>
<reference evidence="9 10" key="1">
    <citation type="submission" date="2019-02" db="EMBL/GenBank/DDBJ databases">
        <title>Genome sequencing of the rare red list fungi Bondarzewia mesenterica.</title>
        <authorList>
            <person name="Buettner E."/>
            <person name="Kellner H."/>
        </authorList>
    </citation>
    <scope>NUCLEOTIDE SEQUENCE [LARGE SCALE GENOMIC DNA]</scope>
    <source>
        <strain evidence="9 10">DSM 108281</strain>
    </source>
</reference>
<feature type="compositionally biased region" description="Low complexity" evidence="7">
    <location>
        <begin position="243"/>
        <end position="261"/>
    </location>
</feature>
<evidence type="ECO:0000256" key="5">
    <source>
        <dbReference type="ARBA" id="ARBA00022790"/>
    </source>
</evidence>
<dbReference type="PANTHER" id="PTHR14145">
    <property type="entry name" value="26S PROTESOME SUBUNIT 6"/>
    <property type="match status" value="1"/>
</dbReference>
<evidence type="ECO:0000313" key="10">
    <source>
        <dbReference type="Proteomes" id="UP000310158"/>
    </source>
</evidence>
<keyword evidence="4" id="KW-0963">Cytoplasm</keyword>
<evidence type="ECO:0000256" key="4">
    <source>
        <dbReference type="ARBA" id="ARBA00022490"/>
    </source>
</evidence>
<evidence type="ECO:0000259" key="8">
    <source>
        <dbReference type="PROSITE" id="PS50250"/>
    </source>
</evidence>
<accession>A0A4S4LRM2</accession>